<dbReference type="EMBL" id="GU943141">
    <property type="protein sequence ID" value="ADD96470.1"/>
    <property type="molecule type" value="Genomic_DNA"/>
</dbReference>
<dbReference type="InterPro" id="IPR043136">
    <property type="entry name" value="B30.2/SPRY_sf"/>
</dbReference>
<accession>D6PL69</accession>
<proteinExistence type="predicted"/>
<organism evidence="3">
    <name type="scientific">uncultured organism MedDCM-OCT-S09-C94</name>
    <dbReference type="NCBI Taxonomy" id="743654"/>
    <lineage>
        <taxon>unclassified sequences</taxon>
        <taxon>environmental samples</taxon>
    </lineage>
</organism>
<dbReference type="InterPro" id="IPR055906">
    <property type="entry name" value="DUF7483"/>
</dbReference>
<sequence length="959" mass="102737">MFSSENWFGASAGFYNGVTTQSLRFDSGSSAYLTRTPSSAGNTRTFTFSAWFKKSKIYTSLASGQFNPILSSGDGVNDFGLLAFSGQANGSANDKVNQVLYYDYDAGADYSRELNRSFSDPSAWFHFVFAVDTTDATEANRVKYYINGVLQTAVESHHGAFPQNRETSYNRTDEHMIGKWYNQGGVPTFNGYMAEINFVDGTQYDASYFGETKNGVWIPKEPSVTYGTNGYRLQFKQTGTGTASSSTIGADTSGNNNHWTSSGIVASDCNMPDSPENNFSTLLGSLSESSDYQSYAKGTYSEGALKVTGSSGWTNGKNNFLVNSGKWYAEVRVNGWVASNYVRIGVFARPARTYDEYFWLGNGTAQIDSTSVSSRVGTFALGDILQIAIDLENNNIFFGKNNTWQNSATQAEIEAGTSTNAFASGSEVPTGDGHYYGIYGNPHSTSTNISFNFGQDSSFGGLETAQGNADGNGIGDFYYAPPSGFLALCTSNLSDDNIPISPAQTTQADDHFNTVLYTGDGSSNKVLTGFGFQPDWVWQKTRSASHDHFAMDSSRGANAYLKISLTSAEATATNFLKSFDSDGVTIGDDGVINGNGVTNVMWNWKAGGTTPTKTYKVVVVSDSGNKYRFRNSADDATFAQSAVTLDLQEGGTYRFDQSDSSNSGHPFRFSLTSNGTHGGGSEYTTGVTTNGTAGSAGAYTEITVASGVATLYYYCTQHSAMGGQINTNTTSGQTNFDGSILSISQANTTSGFGIVTYTGNATSGATVGHGLGVAPKFVIIKNRDTAGNWTVRTTALDGSSDYFQLNLTDAISNSSRSAPTSNVFSIGGGDVENKSGDDLVAYCFAEVDGYSKLGSYTGNGNADGAFVFIGFRPAWLMVKVTNISGENWHIFDSERATFNTVKARLIADGSTAENSNDFIVDFTSNGFKWRDANAGYNGSGNTYLYMAFAEAPFKYANAR</sequence>
<dbReference type="AlphaFoldDB" id="D6PL69"/>
<dbReference type="Gene3D" id="2.60.120.200">
    <property type="match status" value="1"/>
</dbReference>
<evidence type="ECO:0000259" key="2">
    <source>
        <dbReference type="Pfam" id="PF24299"/>
    </source>
</evidence>
<dbReference type="Pfam" id="PF24299">
    <property type="entry name" value="DUF7483"/>
    <property type="match status" value="2"/>
</dbReference>
<dbReference type="SUPFAM" id="SSF49899">
    <property type="entry name" value="Concanavalin A-like lectins/glucanases"/>
    <property type="match status" value="2"/>
</dbReference>
<protein>
    <recommendedName>
        <fullName evidence="2">DUF7483 domain-containing protein</fullName>
    </recommendedName>
</protein>
<feature type="region of interest" description="Disordered" evidence="1">
    <location>
        <begin position="654"/>
        <end position="684"/>
    </location>
</feature>
<dbReference type="InterPro" id="IPR013320">
    <property type="entry name" value="ConA-like_dom_sf"/>
</dbReference>
<dbReference type="Gene3D" id="2.60.120.920">
    <property type="match status" value="1"/>
</dbReference>
<feature type="compositionally biased region" description="Polar residues" evidence="1">
    <location>
        <begin position="658"/>
        <end position="675"/>
    </location>
</feature>
<name>D6PL69_9ZZZZ</name>
<reference evidence="3" key="1">
    <citation type="journal article" date="2010" name="ISME J.">
        <title>Metagenome of the Mediterranean deep chlorophyll maximum studied by direct and fosmid library 454 pyrosequencing.</title>
        <authorList>
            <person name="Ghai R."/>
            <person name="Martin-Cuadrado A.B."/>
            <person name="Molto A.G."/>
            <person name="Heredia I.G."/>
            <person name="Cabrera R."/>
            <person name="Martin J."/>
            <person name="Verdu M."/>
            <person name="Deschamps P."/>
            <person name="Moreira D."/>
            <person name="Lopez-Garcia P."/>
            <person name="Mira A."/>
            <person name="Rodriguez-Valera F."/>
        </authorList>
    </citation>
    <scope>NUCLEOTIDE SEQUENCE</scope>
</reference>
<feature type="domain" description="DUF7483" evidence="2">
    <location>
        <begin position="730"/>
        <end position="952"/>
    </location>
</feature>
<evidence type="ECO:0000313" key="3">
    <source>
        <dbReference type="EMBL" id="ADD96470.1"/>
    </source>
</evidence>
<evidence type="ECO:0000256" key="1">
    <source>
        <dbReference type="SAM" id="MobiDB-lite"/>
    </source>
</evidence>
<feature type="domain" description="DUF7483" evidence="2">
    <location>
        <begin position="509"/>
        <end position="616"/>
    </location>
</feature>